<keyword evidence="2" id="KW-1133">Transmembrane helix</keyword>
<keyword evidence="2" id="KW-0472">Membrane</keyword>
<evidence type="ECO:0000256" key="2">
    <source>
        <dbReference type="SAM" id="Phobius"/>
    </source>
</evidence>
<proteinExistence type="predicted"/>
<accession>A0ABS6KT77</accession>
<comment type="caution">
    <text evidence="3">The sequence shown here is derived from an EMBL/GenBank/DDBJ whole genome shotgun (WGS) entry which is preliminary data.</text>
</comment>
<name>A0ABS6KT77_9MYCO</name>
<feature type="transmembrane region" description="Helical" evidence="2">
    <location>
        <begin position="165"/>
        <end position="183"/>
    </location>
</feature>
<feature type="region of interest" description="Disordered" evidence="1">
    <location>
        <begin position="191"/>
        <end position="225"/>
    </location>
</feature>
<dbReference type="EMBL" id="VOMB01000024">
    <property type="protein sequence ID" value="MBU9766760.1"/>
    <property type="molecule type" value="Genomic_DNA"/>
</dbReference>
<gene>
    <name evidence="3" type="ORF">FR943_23330</name>
</gene>
<evidence type="ECO:0000313" key="4">
    <source>
        <dbReference type="Proteomes" id="UP000812982"/>
    </source>
</evidence>
<keyword evidence="4" id="KW-1185">Reference proteome</keyword>
<reference evidence="3 4" key="1">
    <citation type="journal article" date="2021" name="Sci. Rep.">
        <title>Phenotypic and genomic hallmarks of a novel, potentially pathogenic rapidly growing Mycobacterium species related to the Mycobacterium fortuitum complex.</title>
        <authorList>
            <person name="Gharbi R."/>
            <person name="Khanna V."/>
            <person name="Frigui W."/>
            <person name="Mhenni B."/>
            <person name="Brosch R."/>
            <person name="Mardassi H."/>
        </authorList>
    </citation>
    <scope>NUCLEOTIDE SEQUENCE [LARGE SCALE GENOMIC DNA]</scope>
    <source>
        <strain evidence="3 4">TNTM28</strain>
    </source>
</reference>
<keyword evidence="2" id="KW-0812">Transmembrane</keyword>
<evidence type="ECO:0000256" key="1">
    <source>
        <dbReference type="SAM" id="MobiDB-lite"/>
    </source>
</evidence>
<protein>
    <recommendedName>
        <fullName evidence="5">Lipopolysaccharide biosynthesis protein</fullName>
    </recommendedName>
</protein>
<evidence type="ECO:0008006" key="5">
    <source>
        <dbReference type="Google" id="ProtNLM"/>
    </source>
</evidence>
<organism evidence="3 4">
    <name type="scientific">[Mycobacterium] fortunisiensis</name>
    <dbReference type="NCBI Taxonomy" id="2600579"/>
    <lineage>
        <taxon>Bacteria</taxon>
        <taxon>Bacillati</taxon>
        <taxon>Actinomycetota</taxon>
        <taxon>Actinomycetes</taxon>
        <taxon>Mycobacteriales</taxon>
        <taxon>Mycobacteriaceae</taxon>
        <taxon>Mycolicibacterium</taxon>
    </lineage>
</organism>
<dbReference type="RefSeq" id="WP_217160612.1">
    <property type="nucleotide sequence ID" value="NZ_VOMB01000024.1"/>
</dbReference>
<evidence type="ECO:0000313" key="3">
    <source>
        <dbReference type="EMBL" id="MBU9766760.1"/>
    </source>
</evidence>
<sequence>MTLLAIVAAVAGYFGLSSTASRYQSTAVAVVIPPGSGSPDAGLNPLINLNNDMAQLAAVVATAIQSDGGHRAAAEAGGTGDFTVTTTYGDASLYAQLSPQLVIVAEGPDPDAARQAAAAVVEYARTCLNQIQLDSAVPVVNNALLIPSVEPTDAVQMPTSGARAAATYALGAVLAGLMVLLLVDATREIVQRSRGRPAPEPAPDPAEKPAGEPLTDSPADDHAQP</sequence>
<dbReference type="Proteomes" id="UP000812982">
    <property type="component" value="Unassembled WGS sequence"/>
</dbReference>